<reference evidence="1" key="1">
    <citation type="submission" date="2018-05" db="EMBL/GenBank/DDBJ databases">
        <authorList>
            <person name="Lanie J.A."/>
            <person name="Ng W.-L."/>
            <person name="Kazmierczak K.M."/>
            <person name="Andrzejewski T.M."/>
            <person name="Davidsen T.M."/>
            <person name="Wayne K.J."/>
            <person name="Tettelin H."/>
            <person name="Glass J.I."/>
            <person name="Rusch D."/>
            <person name="Podicherti R."/>
            <person name="Tsui H.-C.T."/>
            <person name="Winkler M.E."/>
        </authorList>
    </citation>
    <scope>NUCLEOTIDE SEQUENCE</scope>
</reference>
<gene>
    <name evidence="1" type="ORF">METZ01_LOCUS289958</name>
</gene>
<sequence>VDNDSVSPNTAPYCDLDGNMIPGSSIEVLVGDTLTFGMTCIDDDGDDMTMSAAIDHSSFGTPFMLDEITGDTSSWTYTFADAGLYSIGMSVNDDNGDGEFGQSSYAFAVSVLDNNATTNETEELLEDIEPDEVPSISILVSAVTIALIAFRRRIN</sequence>
<dbReference type="AlphaFoldDB" id="A0A382LJT7"/>
<accession>A0A382LJT7</accession>
<protein>
    <recommendedName>
        <fullName evidence="2">PKD domain-containing protein</fullName>
    </recommendedName>
</protein>
<evidence type="ECO:0008006" key="2">
    <source>
        <dbReference type="Google" id="ProtNLM"/>
    </source>
</evidence>
<organism evidence="1">
    <name type="scientific">marine metagenome</name>
    <dbReference type="NCBI Taxonomy" id="408172"/>
    <lineage>
        <taxon>unclassified sequences</taxon>
        <taxon>metagenomes</taxon>
        <taxon>ecological metagenomes</taxon>
    </lineage>
</organism>
<evidence type="ECO:0000313" key="1">
    <source>
        <dbReference type="EMBL" id="SVC37104.1"/>
    </source>
</evidence>
<dbReference type="EMBL" id="UINC01087603">
    <property type="protein sequence ID" value="SVC37104.1"/>
    <property type="molecule type" value="Genomic_DNA"/>
</dbReference>
<proteinExistence type="predicted"/>
<feature type="non-terminal residue" evidence="1">
    <location>
        <position position="1"/>
    </location>
</feature>
<name>A0A382LJT7_9ZZZZ</name>